<protein>
    <submittedName>
        <fullName evidence="1">Dehydrogenase</fullName>
    </submittedName>
</protein>
<evidence type="ECO:0000313" key="2">
    <source>
        <dbReference type="Proteomes" id="UP001596250"/>
    </source>
</evidence>
<sequence>MQHGPHGQKEKHQQALPSARKIRRTCNKELYRTVKKLGIWIPADKLEQGEQLYFRKVASNLIWVFENGNNRKKLADWFEEAVAPELADLWEIDKSKLSAAFRSSFGG</sequence>
<accession>A0ABW1IJH2</accession>
<keyword evidence="2" id="KW-1185">Reference proteome</keyword>
<gene>
    <name evidence="1" type="ORF">ACFPXP_01730</name>
</gene>
<comment type="caution">
    <text evidence="1">The sequence shown here is derived from an EMBL/GenBank/DDBJ whole genome shotgun (WGS) entry which is preliminary data.</text>
</comment>
<reference evidence="2" key="1">
    <citation type="journal article" date="2019" name="Int. J. Syst. Evol. Microbiol.">
        <title>The Global Catalogue of Microorganisms (GCM) 10K type strain sequencing project: providing services to taxonomists for standard genome sequencing and annotation.</title>
        <authorList>
            <consortium name="The Broad Institute Genomics Platform"/>
            <consortium name="The Broad Institute Genome Sequencing Center for Infectious Disease"/>
            <person name="Wu L."/>
            <person name="Ma J."/>
        </authorList>
    </citation>
    <scope>NUCLEOTIDE SEQUENCE [LARGE SCALE GENOMIC DNA]</scope>
    <source>
        <strain evidence="2">CCM 8749</strain>
    </source>
</reference>
<evidence type="ECO:0000313" key="1">
    <source>
        <dbReference type="EMBL" id="MFC5985191.1"/>
    </source>
</evidence>
<dbReference type="RefSeq" id="WP_379891789.1">
    <property type="nucleotide sequence ID" value="NZ_CBCSCT010000003.1"/>
</dbReference>
<dbReference type="EMBL" id="JBHSQV010000010">
    <property type="protein sequence ID" value="MFC5985191.1"/>
    <property type="molecule type" value="Genomic_DNA"/>
</dbReference>
<name>A0ABW1IJH2_9BACL</name>
<organism evidence="1 2">
    <name type="scientific">Marinicrinis lubricantis</name>
    <dbReference type="NCBI Taxonomy" id="2086470"/>
    <lineage>
        <taxon>Bacteria</taxon>
        <taxon>Bacillati</taxon>
        <taxon>Bacillota</taxon>
        <taxon>Bacilli</taxon>
        <taxon>Bacillales</taxon>
        <taxon>Paenibacillaceae</taxon>
    </lineage>
</organism>
<dbReference type="Proteomes" id="UP001596250">
    <property type="component" value="Unassembled WGS sequence"/>
</dbReference>
<proteinExistence type="predicted"/>